<dbReference type="CDD" id="cd00086">
    <property type="entry name" value="homeodomain"/>
    <property type="match status" value="1"/>
</dbReference>
<dbReference type="InterPro" id="IPR009057">
    <property type="entry name" value="Homeodomain-like_sf"/>
</dbReference>
<dbReference type="Pfam" id="PF00046">
    <property type="entry name" value="Homeodomain"/>
    <property type="match status" value="1"/>
</dbReference>
<dbReference type="InterPro" id="IPR001356">
    <property type="entry name" value="HD"/>
</dbReference>
<dbReference type="GO" id="GO:0000981">
    <property type="term" value="F:DNA-binding transcription factor activity, RNA polymerase II-specific"/>
    <property type="evidence" value="ECO:0007669"/>
    <property type="project" value="InterPro"/>
</dbReference>
<dbReference type="InterPro" id="IPR050394">
    <property type="entry name" value="Homeobox_NK-like"/>
</dbReference>
<dbReference type="GO" id="GO:0000978">
    <property type="term" value="F:RNA polymerase II cis-regulatory region sequence-specific DNA binding"/>
    <property type="evidence" value="ECO:0007669"/>
    <property type="project" value="TreeGrafter"/>
</dbReference>
<dbReference type="GO" id="GO:0005634">
    <property type="term" value="C:nucleus"/>
    <property type="evidence" value="ECO:0007669"/>
    <property type="project" value="UniProtKB-SubCell"/>
</dbReference>
<dbReference type="PANTHER" id="PTHR24340:SF73">
    <property type="entry name" value="HOMEOBOX PROTEIN BAGPIPE-RELATED"/>
    <property type="match status" value="1"/>
</dbReference>
<protein>
    <submittedName>
        <fullName evidence="8">Homeobox protein Nkx-3.1</fullName>
    </submittedName>
</protein>
<evidence type="ECO:0000256" key="2">
    <source>
        <dbReference type="ARBA" id="ARBA00023125"/>
    </source>
</evidence>
<proteinExistence type="predicted"/>
<feature type="non-terminal residue" evidence="8">
    <location>
        <position position="1"/>
    </location>
</feature>
<evidence type="ECO:0000256" key="4">
    <source>
        <dbReference type="ARBA" id="ARBA00023242"/>
    </source>
</evidence>
<dbReference type="PANTHER" id="PTHR24340">
    <property type="entry name" value="HOMEOBOX PROTEIN NKX"/>
    <property type="match status" value="1"/>
</dbReference>
<name>A0AAD5FTR9_SILAS</name>
<evidence type="ECO:0000256" key="3">
    <source>
        <dbReference type="ARBA" id="ARBA00023155"/>
    </source>
</evidence>
<evidence type="ECO:0000256" key="5">
    <source>
        <dbReference type="PROSITE-ProRule" id="PRU00108"/>
    </source>
</evidence>
<keyword evidence="3 5" id="KW-0371">Homeobox</keyword>
<dbReference type="AlphaFoldDB" id="A0AAD5FTR9"/>
<dbReference type="PRINTS" id="PR00024">
    <property type="entry name" value="HOMEOBOX"/>
</dbReference>
<keyword evidence="4 5" id="KW-0539">Nucleus</keyword>
<organism evidence="8 9">
    <name type="scientific">Silurus asotus</name>
    <name type="common">Amur catfish</name>
    <name type="synonym">Parasilurus asotus</name>
    <dbReference type="NCBI Taxonomy" id="30991"/>
    <lineage>
        <taxon>Eukaryota</taxon>
        <taxon>Metazoa</taxon>
        <taxon>Chordata</taxon>
        <taxon>Craniata</taxon>
        <taxon>Vertebrata</taxon>
        <taxon>Euteleostomi</taxon>
        <taxon>Actinopterygii</taxon>
        <taxon>Neopterygii</taxon>
        <taxon>Teleostei</taxon>
        <taxon>Ostariophysi</taxon>
        <taxon>Siluriformes</taxon>
        <taxon>Siluridae</taxon>
        <taxon>Silurus</taxon>
    </lineage>
</organism>
<dbReference type="PROSITE" id="PS50071">
    <property type="entry name" value="HOMEOBOX_2"/>
    <property type="match status" value="1"/>
</dbReference>
<feature type="DNA-binding region" description="Homeobox" evidence="5">
    <location>
        <begin position="3"/>
        <end position="61"/>
    </location>
</feature>
<feature type="non-terminal residue" evidence="8">
    <location>
        <position position="121"/>
    </location>
</feature>
<dbReference type="GO" id="GO:0030154">
    <property type="term" value="P:cell differentiation"/>
    <property type="evidence" value="ECO:0007669"/>
    <property type="project" value="TreeGrafter"/>
</dbReference>
<evidence type="ECO:0000256" key="6">
    <source>
        <dbReference type="RuleBase" id="RU000682"/>
    </source>
</evidence>
<dbReference type="Proteomes" id="UP001205998">
    <property type="component" value="Unassembled WGS sequence"/>
</dbReference>
<dbReference type="InterPro" id="IPR017970">
    <property type="entry name" value="Homeobox_CS"/>
</dbReference>
<dbReference type="EMBL" id="MU550160">
    <property type="protein sequence ID" value="KAI5627582.1"/>
    <property type="molecule type" value="Genomic_DNA"/>
</dbReference>
<evidence type="ECO:0000313" key="9">
    <source>
        <dbReference type="Proteomes" id="UP001205998"/>
    </source>
</evidence>
<keyword evidence="9" id="KW-1185">Reference proteome</keyword>
<dbReference type="Gene3D" id="1.10.10.60">
    <property type="entry name" value="Homeodomain-like"/>
    <property type="match status" value="1"/>
</dbReference>
<comment type="caution">
    <text evidence="8">The sequence shown here is derived from an EMBL/GenBank/DDBJ whole genome shotgun (WGS) entry which is preliminary data.</text>
</comment>
<dbReference type="SUPFAM" id="SSF46689">
    <property type="entry name" value="Homeodomain-like"/>
    <property type="match status" value="1"/>
</dbReference>
<keyword evidence="2 5" id="KW-0238">DNA-binding</keyword>
<gene>
    <name evidence="8" type="ORF">C0J50_12865</name>
</gene>
<dbReference type="SMART" id="SM00389">
    <property type="entry name" value="HOX"/>
    <property type="match status" value="1"/>
</dbReference>
<accession>A0AAD5FTR9</accession>
<dbReference type="PROSITE" id="PS00027">
    <property type="entry name" value="HOMEOBOX_1"/>
    <property type="match status" value="1"/>
</dbReference>
<evidence type="ECO:0000259" key="7">
    <source>
        <dbReference type="PROSITE" id="PS50071"/>
    </source>
</evidence>
<dbReference type="InterPro" id="IPR020479">
    <property type="entry name" value="HD_metazoa"/>
</dbReference>
<comment type="subcellular location">
    <subcellularLocation>
        <location evidence="1 5 6">Nucleus</location>
    </subcellularLocation>
</comment>
<reference evidence="8" key="1">
    <citation type="submission" date="2018-07" db="EMBL/GenBank/DDBJ databases">
        <title>Comparative genomics of catfishes provides insights into carnivory and benthic adaptation.</title>
        <authorList>
            <person name="Zhang Y."/>
            <person name="Wang D."/>
            <person name="Peng Z."/>
            <person name="Zheng S."/>
            <person name="Shao F."/>
            <person name="Tao W."/>
        </authorList>
    </citation>
    <scope>NUCLEOTIDE SEQUENCE</scope>
    <source>
        <strain evidence="8">Chongqing</strain>
    </source>
</reference>
<sequence length="121" mass="13902">KQKRSRAAFTHLQVLELEKQFSRQRYLSAPERAHLAAALRLTETQVKIWFQNRRYKTKRRQQLDCCRKSGGNVVEAAAAAAVAAEEDFLRASLLATVYACYPSRPRVYDPHGLGAWRPTVW</sequence>
<evidence type="ECO:0000313" key="8">
    <source>
        <dbReference type="EMBL" id="KAI5627582.1"/>
    </source>
</evidence>
<feature type="domain" description="Homeobox" evidence="7">
    <location>
        <begin position="1"/>
        <end position="60"/>
    </location>
</feature>
<evidence type="ECO:0000256" key="1">
    <source>
        <dbReference type="ARBA" id="ARBA00004123"/>
    </source>
</evidence>